<reference evidence="2" key="1">
    <citation type="submission" date="2017-02" db="EMBL/GenBank/DDBJ databases">
        <authorList>
            <person name="Varghese N."/>
            <person name="Submissions S."/>
        </authorList>
    </citation>
    <scope>NUCLEOTIDE SEQUENCE [LARGE SCALE GENOMIC DNA]</scope>
    <source>
        <strain evidence="2">USBA 833</strain>
    </source>
</reference>
<name>A0A1T4XLZ3_9CLOT</name>
<dbReference type="Proteomes" id="UP000190105">
    <property type="component" value="Unassembled WGS sequence"/>
</dbReference>
<proteinExistence type="predicted"/>
<dbReference type="AlphaFoldDB" id="A0A1T4XLZ3"/>
<accession>A0A1T4XLZ3</accession>
<sequence>MESAAIIQILMKYLKDKEKVEYDELLKFLHNSEDCSIKKNNISQINDCIFDLILEGILKVGIVYSYYGSSNQYYIDRDKLMRKIGSNSLLAS</sequence>
<dbReference type="EMBL" id="FUYH01000010">
    <property type="protein sequence ID" value="SKA90579.1"/>
    <property type="molecule type" value="Genomic_DNA"/>
</dbReference>
<protein>
    <recommendedName>
        <fullName evidence="3">YjcQ protein</fullName>
    </recommendedName>
</protein>
<keyword evidence="2" id="KW-1185">Reference proteome</keyword>
<evidence type="ECO:0000313" key="2">
    <source>
        <dbReference type="Proteomes" id="UP000190105"/>
    </source>
</evidence>
<dbReference type="OrthoDB" id="9881470at2"/>
<organism evidence="1 2">
    <name type="scientific">Caloramator quimbayensis</name>
    <dbReference type="NCBI Taxonomy" id="1147123"/>
    <lineage>
        <taxon>Bacteria</taxon>
        <taxon>Bacillati</taxon>
        <taxon>Bacillota</taxon>
        <taxon>Clostridia</taxon>
        <taxon>Eubacteriales</taxon>
        <taxon>Clostridiaceae</taxon>
        <taxon>Caloramator</taxon>
    </lineage>
</organism>
<evidence type="ECO:0008006" key="3">
    <source>
        <dbReference type="Google" id="ProtNLM"/>
    </source>
</evidence>
<dbReference type="RefSeq" id="WP_078696620.1">
    <property type="nucleotide sequence ID" value="NZ_FUYH01000010.1"/>
</dbReference>
<evidence type="ECO:0000313" key="1">
    <source>
        <dbReference type="EMBL" id="SKA90579.1"/>
    </source>
</evidence>
<gene>
    <name evidence="1" type="ORF">SAMN05443428_11092</name>
</gene>